<feature type="region of interest" description="Disordered" evidence="1">
    <location>
        <begin position="58"/>
        <end position="139"/>
    </location>
</feature>
<comment type="caution">
    <text evidence="2">The sequence shown here is derived from an EMBL/GenBank/DDBJ whole genome shotgun (WGS) entry which is preliminary data.</text>
</comment>
<dbReference type="Proteomes" id="UP001175353">
    <property type="component" value="Unassembled WGS sequence"/>
</dbReference>
<gene>
    <name evidence="2" type="ORF">LTR91_018703</name>
</gene>
<organism evidence="2 3">
    <name type="scientific">Friedmanniomyces endolithicus</name>
    <dbReference type="NCBI Taxonomy" id="329885"/>
    <lineage>
        <taxon>Eukaryota</taxon>
        <taxon>Fungi</taxon>
        <taxon>Dikarya</taxon>
        <taxon>Ascomycota</taxon>
        <taxon>Pezizomycotina</taxon>
        <taxon>Dothideomycetes</taxon>
        <taxon>Dothideomycetidae</taxon>
        <taxon>Mycosphaerellales</taxon>
        <taxon>Teratosphaeriaceae</taxon>
        <taxon>Friedmanniomyces</taxon>
    </lineage>
</organism>
<sequence length="277" mass="30590">MAVAVVTARFVTSKTSGNAWRNKVRDNVHVWGTNFEHARSKIPNEQLLDTPPGLEYVPLSPIESPERDVPRRNKHLHPVCTPSPGVWLDRSDPSNSPDSDTNAAAPRHKRNHSQVASSPPQPRATRFMSPQQGGCGQTQHTASPYCTQRCLLGLRLAGLLDDACSNVSDHREEQPSDKQLVTTVEMVHILREQLDKDVDHFCEPFGSCGASGAPSKFRCDSYGYTFIAEGTTSRLWSTVSREAQLYQILHTVQGYTVQGYTVQGYTVQGSAVRFSLG</sequence>
<proteinExistence type="predicted"/>
<keyword evidence="3" id="KW-1185">Reference proteome</keyword>
<dbReference type="EMBL" id="JAUJLE010000267">
    <property type="protein sequence ID" value="KAK0963988.1"/>
    <property type="molecule type" value="Genomic_DNA"/>
</dbReference>
<reference evidence="2" key="1">
    <citation type="submission" date="2023-06" db="EMBL/GenBank/DDBJ databases">
        <title>Black Yeasts Isolated from many extreme environments.</title>
        <authorList>
            <person name="Coleine C."/>
            <person name="Stajich J.E."/>
            <person name="Selbmann L."/>
        </authorList>
    </citation>
    <scope>NUCLEOTIDE SEQUENCE</scope>
    <source>
        <strain evidence="2">CCFEE 5200</strain>
    </source>
</reference>
<accession>A0AAN6HCD6</accession>
<evidence type="ECO:0000256" key="1">
    <source>
        <dbReference type="SAM" id="MobiDB-lite"/>
    </source>
</evidence>
<protein>
    <submittedName>
        <fullName evidence="2">Uncharacterized protein</fullName>
    </submittedName>
</protein>
<evidence type="ECO:0000313" key="3">
    <source>
        <dbReference type="Proteomes" id="UP001175353"/>
    </source>
</evidence>
<evidence type="ECO:0000313" key="2">
    <source>
        <dbReference type="EMBL" id="KAK0963988.1"/>
    </source>
</evidence>
<name>A0AAN6HCD6_9PEZI</name>
<feature type="compositionally biased region" description="Polar residues" evidence="1">
    <location>
        <begin position="128"/>
        <end position="139"/>
    </location>
</feature>
<dbReference type="AlphaFoldDB" id="A0AAN6HCD6"/>